<name>A0A7D7PVQ8_ECOLX</name>
<evidence type="ECO:0000313" key="1">
    <source>
        <dbReference type="EMBL" id="QMS43682.1"/>
    </source>
</evidence>
<accession>A0A7D7PVQ8</accession>
<dbReference type="EMBL" id="MT554517">
    <property type="protein sequence ID" value="QMS43682.1"/>
    <property type="molecule type" value="Genomic_DNA"/>
</dbReference>
<keyword evidence="1" id="KW-0614">Plasmid</keyword>
<protein>
    <submittedName>
        <fullName evidence="1">Uncharacterized protein</fullName>
    </submittedName>
</protein>
<reference evidence="1" key="1">
    <citation type="submission" date="2020-06" db="EMBL/GenBank/DDBJ databases">
        <title>Is1294 reorganizes plasmids in a multidrug-resistant Escherichia coli strain by replicative transposition.</title>
        <authorList>
            <person name="Pan Y."/>
            <person name="He D."/>
        </authorList>
    </citation>
    <scope>NUCLEOTIDE SEQUENCE</scope>
    <source>
        <strain evidence="1">TC21-F2</strain>
        <plasmid evidence="1">pC21-F2</plasmid>
    </source>
</reference>
<geneLocation type="plasmid" evidence="1">
    <name>pC21-F2</name>
</geneLocation>
<sequence length="75" mass="8493">MNPNTAYGTVYLWIGFIDKSYTETMCFFQYLDSLISVPTYPACVFDMTSALIPQMHSVAPECQNEPSNLCEAERP</sequence>
<dbReference type="AlphaFoldDB" id="A0A7D7PVQ8"/>
<organism evidence="1">
    <name type="scientific">Escherichia coli</name>
    <dbReference type="NCBI Taxonomy" id="562"/>
    <lineage>
        <taxon>Bacteria</taxon>
        <taxon>Pseudomonadati</taxon>
        <taxon>Pseudomonadota</taxon>
        <taxon>Gammaproteobacteria</taxon>
        <taxon>Enterobacterales</taxon>
        <taxon>Enterobacteriaceae</taxon>
        <taxon>Escherichia</taxon>
    </lineage>
</organism>
<proteinExistence type="predicted"/>